<dbReference type="Pfam" id="PF13478">
    <property type="entry name" value="XdhC_C"/>
    <property type="match status" value="1"/>
</dbReference>
<evidence type="ECO:0000313" key="4">
    <source>
        <dbReference type="Proteomes" id="UP000557717"/>
    </source>
</evidence>
<feature type="domain" description="XdhC- CoxI" evidence="1">
    <location>
        <begin position="15"/>
        <end position="78"/>
    </location>
</feature>
<dbReference type="Pfam" id="PF02625">
    <property type="entry name" value="XdhC_CoxI"/>
    <property type="match status" value="1"/>
</dbReference>
<dbReference type="PANTHER" id="PTHR30388:SF4">
    <property type="entry name" value="MOLYBDENUM COFACTOR INSERTION CHAPERONE PAOD"/>
    <property type="match status" value="1"/>
</dbReference>
<protein>
    <submittedName>
        <fullName evidence="3">Xanthine/CO dehydrogenase XdhC/CoxF family maturation factor</fullName>
    </submittedName>
</protein>
<organism evidence="3 4">
    <name type="scientific">Haloferula luteola</name>
    <dbReference type="NCBI Taxonomy" id="595692"/>
    <lineage>
        <taxon>Bacteria</taxon>
        <taxon>Pseudomonadati</taxon>
        <taxon>Verrucomicrobiota</taxon>
        <taxon>Verrucomicrobiia</taxon>
        <taxon>Verrucomicrobiales</taxon>
        <taxon>Verrucomicrobiaceae</taxon>
        <taxon>Haloferula</taxon>
    </lineage>
</organism>
<dbReference type="PANTHER" id="PTHR30388">
    <property type="entry name" value="ALDEHYDE OXIDOREDUCTASE MOLYBDENUM COFACTOR ASSEMBLY PROTEIN"/>
    <property type="match status" value="1"/>
</dbReference>
<evidence type="ECO:0000259" key="1">
    <source>
        <dbReference type="Pfam" id="PF02625"/>
    </source>
</evidence>
<reference evidence="3 4" key="1">
    <citation type="submission" date="2020-08" db="EMBL/GenBank/DDBJ databases">
        <title>Genomic Encyclopedia of Type Strains, Phase IV (KMG-IV): sequencing the most valuable type-strain genomes for metagenomic binning, comparative biology and taxonomic classification.</title>
        <authorList>
            <person name="Goeker M."/>
        </authorList>
    </citation>
    <scope>NUCLEOTIDE SEQUENCE [LARGE SCALE GENOMIC DNA]</scope>
    <source>
        <strain evidence="3 4">YC6886</strain>
    </source>
</reference>
<dbReference type="AlphaFoldDB" id="A0A840V4D8"/>
<gene>
    <name evidence="3" type="ORF">HNR46_002658</name>
</gene>
<feature type="domain" description="XdhC Rossmann" evidence="2">
    <location>
        <begin position="144"/>
        <end position="286"/>
    </location>
</feature>
<dbReference type="InterPro" id="IPR003777">
    <property type="entry name" value="XdhC_CoxI"/>
</dbReference>
<dbReference type="EMBL" id="JACHFD010000012">
    <property type="protein sequence ID" value="MBB5352413.1"/>
    <property type="molecule type" value="Genomic_DNA"/>
</dbReference>
<evidence type="ECO:0000313" key="3">
    <source>
        <dbReference type="EMBL" id="MBB5352413.1"/>
    </source>
</evidence>
<dbReference type="InterPro" id="IPR027051">
    <property type="entry name" value="XdhC_Rossmann_dom"/>
</dbReference>
<evidence type="ECO:0000259" key="2">
    <source>
        <dbReference type="Pfam" id="PF13478"/>
    </source>
</evidence>
<comment type="caution">
    <text evidence="3">The sequence shown here is derived from an EMBL/GenBank/DDBJ whole genome shotgun (WGS) entry which is preliminary data.</text>
</comment>
<dbReference type="RefSeq" id="WP_184019436.1">
    <property type="nucleotide sequence ID" value="NZ_JACHFD010000012.1"/>
</dbReference>
<sequence length="311" mass="33931">MNHDWTLLSAFIRRHAHEPLAMVTLVSREGASYRQPGARMLVSARGERVGSLSGGCLEEGLAEVALRVLLTGEVRKERIDTRPHFGCPGVLEFLLERVEPRGLFECVLRKLQHRETFEVTTGPRGTVVGRAAGFVEKVGPAPRLLVVGWTSDQEPLFQLAAVLGWECHRLIRDARMEVPLVAEEHVRVGVADELIRHFPPDSMTAVLVMSHHLATDLGYLRAAFGAGYGYVGLLGSRRRRESLLAELGESGALDDERAIERFHAPAGLDLGAGHPATIALAILAEVQAVFAGHDGGFLRDRMGSIHRVVGA</sequence>
<accession>A0A840V4D8</accession>
<dbReference type="Proteomes" id="UP000557717">
    <property type="component" value="Unassembled WGS sequence"/>
</dbReference>
<name>A0A840V4D8_9BACT</name>
<proteinExistence type="predicted"/>
<dbReference type="Gene3D" id="3.40.50.720">
    <property type="entry name" value="NAD(P)-binding Rossmann-like Domain"/>
    <property type="match status" value="1"/>
</dbReference>
<keyword evidence="4" id="KW-1185">Reference proteome</keyword>
<dbReference type="InterPro" id="IPR052698">
    <property type="entry name" value="MoCofactor_Util/Proc"/>
</dbReference>